<name>A0A1I5ALF2_9FLAO</name>
<dbReference type="InterPro" id="IPR023997">
    <property type="entry name" value="TonB-dep_OMP_SusC/RagA_CS"/>
</dbReference>
<organism evidence="13 14">
    <name type="scientific">Salegentibacter flavus</name>
    <dbReference type="NCBI Taxonomy" id="287099"/>
    <lineage>
        <taxon>Bacteria</taxon>
        <taxon>Pseudomonadati</taxon>
        <taxon>Bacteroidota</taxon>
        <taxon>Flavobacteriia</taxon>
        <taxon>Flavobacteriales</taxon>
        <taxon>Flavobacteriaceae</taxon>
        <taxon>Salegentibacter</taxon>
    </lineage>
</organism>
<dbReference type="NCBIfam" id="TIGR04057">
    <property type="entry name" value="SusC_RagA_signa"/>
    <property type="match status" value="1"/>
</dbReference>
<dbReference type="GO" id="GO:0009279">
    <property type="term" value="C:cell outer membrane"/>
    <property type="evidence" value="ECO:0007669"/>
    <property type="project" value="UniProtKB-SubCell"/>
</dbReference>
<feature type="domain" description="TonB-dependent receptor-like beta-barrel" evidence="11">
    <location>
        <begin position="465"/>
        <end position="995"/>
    </location>
</feature>
<dbReference type="Gene3D" id="2.170.130.10">
    <property type="entry name" value="TonB-dependent receptor, plug domain"/>
    <property type="match status" value="1"/>
</dbReference>
<dbReference type="InterPro" id="IPR037066">
    <property type="entry name" value="Plug_dom_sf"/>
</dbReference>
<evidence type="ECO:0000259" key="11">
    <source>
        <dbReference type="Pfam" id="PF00593"/>
    </source>
</evidence>
<reference evidence="13 14" key="1">
    <citation type="submission" date="2016-10" db="EMBL/GenBank/DDBJ databases">
        <authorList>
            <person name="de Groot N.N."/>
        </authorList>
    </citation>
    <scope>NUCLEOTIDE SEQUENCE [LARGE SCALE GENOMIC DNA]</scope>
    <source>
        <strain evidence="13 14">DSM 17794</strain>
    </source>
</reference>
<evidence type="ECO:0000256" key="3">
    <source>
        <dbReference type="ARBA" id="ARBA00022452"/>
    </source>
</evidence>
<evidence type="ECO:0000256" key="1">
    <source>
        <dbReference type="ARBA" id="ARBA00004571"/>
    </source>
</evidence>
<dbReference type="InterPro" id="IPR012910">
    <property type="entry name" value="Plug_dom"/>
</dbReference>
<sequence length="1042" mass="113955">MKKRLHVMLTLLLAFVVQISFAQEKTVTGTVVDEEGLPLPGVNVIEQGTNNGAQTDFDGVYSISVEAGDVLVFSYIGYEAREITVGAANVYDVELSVDAAALEEVVVVAYGSSSLEAFTGSASVIGSEELSDRNVTSPIAAIEGKATGVQFTSASGQPGSSPGIVIRGVGTLSGGAAPLFIVDGMQYEGDLNTINQEDIASFTILKDAASTSLYGSRAANGVVLITTKSGQKGEVRTNVSSQFGLVMQGIPNYDEVSPGEYYETMWEALRNSSAGGGDPAYASANIYNQLGYNPFNVPNDQIVGTDGRLNPNADVIYKSLDWYDVLQQTGVRQNYNVNVSGGGENNKVFFSTSYLDEEGYVITSEFNRLTTRLNGDFEINDWITTGGSANITITESRGPASAGTTSIVNPFGFAKNIGSVYPVYVNDLDGNLVLDAGGNPVFDSGEGFPDYNIGSRPVSQGRHALQELLLNDELNRDNTYGFRYYADFRIIDGLNFRVNYGRDINEGINKSYENNIIGDAQPTGRYGETRFRREVENFNQILTYSNTFNDFHNIDITAGHESFDRQFSSNFGTAIDQTAEGIFEFANFATPVTLGGSTTNKTIEGYFLRANYNFDDKYYLSASARRDGSSVFGSDSRWGNFYSVGASWRMDKEEFIQELSFINKLKLRGSFGQVGNDDLGDFFLSQPRYSLTSNAGNPAIIWTDIGNADLQWETVDSWDVALEFGLFDNFVDGTIEYYKRNSTDLLYNLPIALSNGLNSYPANIADMYNSGWELGLNFDLVNASDFNWDLTLQASTFKNEITSIPDPFVNGSKRWEKGRSRYDYFILHSAGVDPETGDQLFYKFELDDDGNSVPVLGANGEQETTNDWQDTERAYTGDSSIPDLLGSVANSFSYKGFSLDVLITYGIGGKFLDYGYAAMMHSGNFGSSYHPDILDAWREPGDITNVPRLESGNPDLVRSQSTRFLTDASFWSLRNVNLGYTFDSAITGNLGIDNLTLSVIGENLYLKSEREGLDPQYSLSGTPAGNDYNPARLVSLGLNIGF</sequence>
<gene>
    <name evidence="13" type="ORF">SAMN05660413_01924</name>
</gene>
<evidence type="ECO:0000313" key="14">
    <source>
        <dbReference type="Proteomes" id="UP000199153"/>
    </source>
</evidence>
<keyword evidence="2 8" id="KW-0813">Transport</keyword>
<dbReference type="InterPro" id="IPR000531">
    <property type="entry name" value="Beta-barrel_TonB"/>
</dbReference>
<dbReference type="Pfam" id="PF07715">
    <property type="entry name" value="Plug"/>
    <property type="match status" value="1"/>
</dbReference>
<keyword evidence="6 8" id="KW-0472">Membrane</keyword>
<dbReference type="Proteomes" id="UP000199153">
    <property type="component" value="Unassembled WGS sequence"/>
</dbReference>
<keyword evidence="3 8" id="KW-1134">Transmembrane beta strand</keyword>
<evidence type="ECO:0000256" key="5">
    <source>
        <dbReference type="ARBA" id="ARBA00023077"/>
    </source>
</evidence>
<dbReference type="OrthoDB" id="9768177at2"/>
<dbReference type="PROSITE" id="PS52016">
    <property type="entry name" value="TONB_DEPENDENT_REC_3"/>
    <property type="match status" value="1"/>
</dbReference>
<dbReference type="NCBIfam" id="TIGR04056">
    <property type="entry name" value="OMP_RagA_SusC"/>
    <property type="match status" value="1"/>
</dbReference>
<evidence type="ECO:0000256" key="6">
    <source>
        <dbReference type="ARBA" id="ARBA00023136"/>
    </source>
</evidence>
<dbReference type="STRING" id="287099.SAMN05660413_01924"/>
<keyword evidence="14" id="KW-1185">Reference proteome</keyword>
<keyword evidence="7 8" id="KW-0998">Cell outer membrane</keyword>
<evidence type="ECO:0000259" key="12">
    <source>
        <dbReference type="Pfam" id="PF07715"/>
    </source>
</evidence>
<dbReference type="SUPFAM" id="SSF56935">
    <property type="entry name" value="Porins"/>
    <property type="match status" value="1"/>
</dbReference>
<protein>
    <submittedName>
        <fullName evidence="13">TonB-linked outer membrane protein, SusC/RagA family</fullName>
    </submittedName>
</protein>
<dbReference type="EMBL" id="FOVL01000011">
    <property type="protein sequence ID" value="SFN63311.1"/>
    <property type="molecule type" value="Genomic_DNA"/>
</dbReference>
<keyword evidence="10" id="KW-0732">Signal</keyword>
<proteinExistence type="inferred from homology"/>
<keyword evidence="5 9" id="KW-0798">TonB box</keyword>
<dbReference type="Gene3D" id="2.40.170.20">
    <property type="entry name" value="TonB-dependent receptor, beta-barrel domain"/>
    <property type="match status" value="1"/>
</dbReference>
<feature type="chain" id="PRO_5011687875" evidence="10">
    <location>
        <begin position="23"/>
        <end position="1042"/>
    </location>
</feature>
<dbReference type="Gene3D" id="2.60.40.1120">
    <property type="entry name" value="Carboxypeptidase-like, regulatory domain"/>
    <property type="match status" value="1"/>
</dbReference>
<evidence type="ECO:0000256" key="10">
    <source>
        <dbReference type="SAM" id="SignalP"/>
    </source>
</evidence>
<dbReference type="RefSeq" id="WP_093408862.1">
    <property type="nucleotide sequence ID" value="NZ_FOVL01000011.1"/>
</dbReference>
<dbReference type="InterPro" id="IPR039426">
    <property type="entry name" value="TonB-dep_rcpt-like"/>
</dbReference>
<feature type="domain" description="TonB-dependent receptor plug" evidence="12">
    <location>
        <begin position="117"/>
        <end position="222"/>
    </location>
</feature>
<dbReference type="InterPro" id="IPR023996">
    <property type="entry name" value="TonB-dep_OMP_SusC/RagA"/>
</dbReference>
<comment type="subcellular location">
    <subcellularLocation>
        <location evidence="1 8">Cell outer membrane</location>
        <topology evidence="1 8">Multi-pass membrane protein</topology>
    </subcellularLocation>
</comment>
<dbReference type="Pfam" id="PF13715">
    <property type="entry name" value="CarbopepD_reg_2"/>
    <property type="match status" value="1"/>
</dbReference>
<evidence type="ECO:0000256" key="7">
    <source>
        <dbReference type="ARBA" id="ARBA00023237"/>
    </source>
</evidence>
<evidence type="ECO:0000256" key="2">
    <source>
        <dbReference type="ARBA" id="ARBA00022448"/>
    </source>
</evidence>
<dbReference type="SUPFAM" id="SSF49464">
    <property type="entry name" value="Carboxypeptidase regulatory domain-like"/>
    <property type="match status" value="1"/>
</dbReference>
<evidence type="ECO:0000313" key="13">
    <source>
        <dbReference type="EMBL" id="SFN63311.1"/>
    </source>
</evidence>
<accession>A0A1I5ALF2</accession>
<feature type="signal peptide" evidence="10">
    <location>
        <begin position="1"/>
        <end position="22"/>
    </location>
</feature>
<evidence type="ECO:0000256" key="9">
    <source>
        <dbReference type="RuleBase" id="RU003357"/>
    </source>
</evidence>
<dbReference type="InterPro" id="IPR036942">
    <property type="entry name" value="Beta-barrel_TonB_sf"/>
</dbReference>
<comment type="similarity">
    <text evidence="8 9">Belongs to the TonB-dependent receptor family.</text>
</comment>
<evidence type="ECO:0000256" key="8">
    <source>
        <dbReference type="PROSITE-ProRule" id="PRU01360"/>
    </source>
</evidence>
<keyword evidence="4 8" id="KW-0812">Transmembrane</keyword>
<dbReference type="AlphaFoldDB" id="A0A1I5ALF2"/>
<evidence type="ECO:0000256" key="4">
    <source>
        <dbReference type="ARBA" id="ARBA00022692"/>
    </source>
</evidence>
<dbReference type="InterPro" id="IPR008969">
    <property type="entry name" value="CarboxyPept-like_regulatory"/>
</dbReference>
<dbReference type="Pfam" id="PF00593">
    <property type="entry name" value="TonB_dep_Rec_b-barrel"/>
    <property type="match status" value="1"/>
</dbReference>